<feature type="domain" description="Protein kinase" evidence="6">
    <location>
        <begin position="774"/>
        <end position="1093"/>
    </location>
</feature>
<protein>
    <submittedName>
        <fullName evidence="8">Non-specific serine/threonine protein kinase</fullName>
        <ecNumber evidence="8">2.7.11.1</ecNumber>
    </submittedName>
</protein>
<dbReference type="SUPFAM" id="SSF56112">
    <property type="entry name" value="Protein kinase-like (PK-like)"/>
    <property type="match status" value="1"/>
</dbReference>
<dbReference type="InterPro" id="IPR013212">
    <property type="entry name" value="Mad3/Bub1_I"/>
</dbReference>
<dbReference type="PANTHER" id="PTHR14030:SF4">
    <property type="entry name" value="BUB1 KINASE, ISOFORM A-RELATED"/>
    <property type="match status" value="1"/>
</dbReference>
<dbReference type="GO" id="GO:0000776">
    <property type="term" value="C:kinetochore"/>
    <property type="evidence" value="ECO:0007669"/>
    <property type="project" value="UniProtKB-KW"/>
</dbReference>
<dbReference type="GO" id="GO:0004674">
    <property type="term" value="F:protein serine/threonine kinase activity"/>
    <property type="evidence" value="ECO:0007669"/>
    <property type="project" value="UniProtKB-KW"/>
</dbReference>
<dbReference type="PROSITE" id="PS51489">
    <property type="entry name" value="BUB1_N"/>
    <property type="match status" value="1"/>
</dbReference>
<evidence type="ECO:0000259" key="7">
    <source>
        <dbReference type="PROSITE" id="PS51489"/>
    </source>
</evidence>
<dbReference type="Gene3D" id="1.10.510.10">
    <property type="entry name" value="Transferase(Phosphotransferase) domain 1"/>
    <property type="match status" value="1"/>
</dbReference>
<evidence type="ECO:0000313" key="9">
    <source>
        <dbReference type="Proteomes" id="UP001217754"/>
    </source>
</evidence>
<keyword evidence="8" id="KW-0418">Kinase</keyword>
<evidence type="ECO:0000313" key="8">
    <source>
        <dbReference type="EMBL" id="WFD37582.1"/>
    </source>
</evidence>
<proteinExistence type="predicted"/>
<keyword evidence="2" id="KW-0158">Chromosome</keyword>
<accession>A0AAF0F386</accession>
<keyword evidence="3" id="KW-0995">Kinetochore</keyword>
<organism evidence="8 9">
    <name type="scientific">Malassezia japonica</name>
    <dbReference type="NCBI Taxonomy" id="223818"/>
    <lineage>
        <taxon>Eukaryota</taxon>
        <taxon>Fungi</taxon>
        <taxon>Dikarya</taxon>
        <taxon>Basidiomycota</taxon>
        <taxon>Ustilaginomycotina</taxon>
        <taxon>Malasseziomycetes</taxon>
        <taxon>Malasseziales</taxon>
        <taxon>Malasseziaceae</taxon>
        <taxon>Malassezia</taxon>
    </lineage>
</organism>
<comment type="subcellular location">
    <subcellularLocation>
        <location evidence="1">Chromosome</location>
        <location evidence="1">Centromere</location>
        <location evidence="1">Kinetochore</location>
    </subcellularLocation>
</comment>
<evidence type="ECO:0000256" key="5">
    <source>
        <dbReference type="SAM" id="MobiDB-lite"/>
    </source>
</evidence>
<keyword evidence="8" id="KW-0723">Serine/threonine-protein kinase</keyword>
<feature type="compositionally biased region" description="Basic and acidic residues" evidence="5">
    <location>
        <begin position="73"/>
        <end position="90"/>
    </location>
</feature>
<dbReference type="RefSeq" id="XP_060120479.1">
    <property type="nucleotide sequence ID" value="XM_060264496.1"/>
</dbReference>
<keyword evidence="4" id="KW-0137">Centromere</keyword>
<dbReference type="PROSITE" id="PS50011">
    <property type="entry name" value="PROTEIN_KINASE_DOM"/>
    <property type="match status" value="1"/>
</dbReference>
<feature type="compositionally biased region" description="Acidic residues" evidence="5">
    <location>
        <begin position="527"/>
        <end position="542"/>
    </location>
</feature>
<dbReference type="Pfam" id="PF08311">
    <property type="entry name" value="Mad3_BUB1_I"/>
    <property type="match status" value="1"/>
</dbReference>
<dbReference type="GO" id="GO:0005634">
    <property type="term" value="C:nucleus"/>
    <property type="evidence" value="ECO:0007669"/>
    <property type="project" value="TreeGrafter"/>
</dbReference>
<dbReference type="EMBL" id="CP119958">
    <property type="protein sequence ID" value="WFD37582.1"/>
    <property type="molecule type" value="Genomic_DNA"/>
</dbReference>
<feature type="compositionally biased region" description="Basic residues" evidence="5">
    <location>
        <begin position="416"/>
        <end position="425"/>
    </location>
</feature>
<dbReference type="InterPro" id="IPR011009">
    <property type="entry name" value="Kinase-like_dom_sf"/>
</dbReference>
<dbReference type="PROSITE" id="PS00108">
    <property type="entry name" value="PROTEIN_KINASE_ST"/>
    <property type="match status" value="1"/>
</dbReference>
<feature type="domain" description="BUB1 N-terminal" evidence="7">
    <location>
        <begin position="88"/>
        <end position="248"/>
    </location>
</feature>
<feature type="compositionally biased region" description="Basic and acidic residues" evidence="5">
    <location>
        <begin position="543"/>
        <end position="554"/>
    </location>
</feature>
<keyword evidence="8" id="KW-0808">Transferase</keyword>
<dbReference type="FunFam" id="1.25.40.430:FF:000003">
    <property type="entry name" value="Checkpoint serine/threonine-protein kinase BUB1"/>
    <property type="match status" value="1"/>
</dbReference>
<dbReference type="PANTHER" id="PTHR14030">
    <property type="entry name" value="MITOTIC CHECKPOINT SERINE/THREONINE-PROTEIN KINASE BUB1"/>
    <property type="match status" value="1"/>
</dbReference>
<reference evidence="8" key="1">
    <citation type="submission" date="2023-03" db="EMBL/GenBank/DDBJ databases">
        <title>Mating type loci evolution in Malassezia.</title>
        <authorList>
            <person name="Coelho M.A."/>
        </authorList>
    </citation>
    <scope>NUCLEOTIDE SEQUENCE</scope>
    <source>
        <strain evidence="8">CBS 9431</strain>
    </source>
</reference>
<evidence type="ECO:0000256" key="1">
    <source>
        <dbReference type="ARBA" id="ARBA00004629"/>
    </source>
</evidence>
<dbReference type="InterPro" id="IPR015661">
    <property type="entry name" value="Bub1/Mad3"/>
</dbReference>
<dbReference type="InterPro" id="IPR000719">
    <property type="entry name" value="Prot_kinase_dom"/>
</dbReference>
<dbReference type="GO" id="GO:0007094">
    <property type="term" value="P:mitotic spindle assembly checkpoint signaling"/>
    <property type="evidence" value="ECO:0007669"/>
    <property type="project" value="InterPro"/>
</dbReference>
<feature type="region of interest" description="Disordered" evidence="5">
    <location>
        <begin position="521"/>
        <end position="587"/>
    </location>
</feature>
<dbReference type="GO" id="GO:0051754">
    <property type="term" value="P:meiotic sister chromatid cohesion, centromeric"/>
    <property type="evidence" value="ECO:0007669"/>
    <property type="project" value="TreeGrafter"/>
</dbReference>
<dbReference type="InterPro" id="IPR008271">
    <property type="entry name" value="Ser/Thr_kinase_AS"/>
</dbReference>
<feature type="region of interest" description="Disordered" evidence="5">
    <location>
        <begin position="622"/>
        <end position="705"/>
    </location>
</feature>
<feature type="compositionally biased region" description="Basic and acidic residues" evidence="5">
    <location>
        <begin position="357"/>
        <end position="370"/>
    </location>
</feature>
<dbReference type="GO" id="GO:0032991">
    <property type="term" value="C:protein-containing complex"/>
    <property type="evidence" value="ECO:0007669"/>
    <property type="project" value="UniProtKB-ARBA"/>
</dbReference>
<evidence type="ECO:0000256" key="4">
    <source>
        <dbReference type="ARBA" id="ARBA00023328"/>
    </source>
</evidence>
<dbReference type="Gene3D" id="1.25.40.430">
    <property type="match status" value="1"/>
</dbReference>
<keyword evidence="9" id="KW-1185">Reference proteome</keyword>
<dbReference type="AlphaFoldDB" id="A0AAF0F386"/>
<dbReference type="SMART" id="SM00777">
    <property type="entry name" value="Mad3_BUB1_I"/>
    <property type="match status" value="1"/>
</dbReference>
<sequence length="1093" mass="121247">MDGSEARRGLQTPLRGMSTPMKTPMRTPLRQTMDQTSSTPITPFDTIEKQKENVQPRARGRSAHALSTTFSMQHKERQELLQQQRNEHESAVTSADNAESDDPLEAWCAYVKWCIDNYPSGKSSESGVVPLLERATRTFKGNEQYTNDSRYLRLWILYAQHTDVPRDVFQFLLANEIGTRLAALYEELAVVLEGQGVYDEADATYKMGIARRATPLDRLKRRYNEYQERIMALPESSAGDTPTYAKALAQAMARAGRSVLGTKTGRGESKPTNVLGGHQPLSSAARPNARTMNVYRDENGDEQQSTQTGHWDELESDAQRKKENNDARRSLKPMHAMTPRTQARALEVFCDSDEDQSPERRTPRRDDVFRRSGTSETDKLKKSPFLYYEQQELAKATEAPTPKAEPSKPRADPKVAKSHRTKPRPAAKPTNERHIAPLAEMYPGADIAACLAEKHRPIRATHELCYEELQALRRAPHVLGRADPFAALDAQQGRWLPEIQARPRPPSPTIVTKAMQVEVNGMFGGDSDSEEDASDESSDASEEDVRPIVRHTNDENGGVQPTPQRTPFGTRRTPFGATPQRTPLGAAKAPAAVAAIYQDEDEEEDEARAEFEGARVPFQPLTPITERTERTEFSRYTAGTPRDVSFEERAQANDEQNEEYARGDAAPEADDAAPEAGLDAAASPTEPTGGLAAPTSTLQLPNPCSPADPEIVATLLNNLRVPVSSRVGYVDLHDEPSTYLADLQRKIKTHARRSVSGMQASSAVCNLSVASMDLAIHQKIGEGGYGAVFLAQDANQSIPLAGDAEARYDEIDLDDVDEIERRELVALKVERPANPWEFYVLDELRERLPASLRASVVGARRYVACGGESMLLLEYGSRGTLLELVNQASAAGVAPPASAGSAGGVEEVLAMFFVIDLLRTIEGLHDAQMLHGDLKIDNCMVRSAPSDGAWPSAYDASNAAWRGQGVMLIDFGRAVDLRCYPPEQTFLADWQPGVQDCVEMREMRPWTYQADYYGLASIAYCLLFGKYMETTSFVGDDGRKTYKIQQPLRRYWQTELWTRFFHLMLNPRHHGELPVTGALASLREEMETTSKAC</sequence>
<feature type="compositionally biased region" description="Basic and acidic residues" evidence="5">
    <location>
        <begin position="405"/>
        <end position="415"/>
    </location>
</feature>
<feature type="compositionally biased region" description="Polar residues" evidence="5">
    <location>
        <begin position="29"/>
        <end position="41"/>
    </location>
</feature>
<feature type="region of interest" description="Disordered" evidence="5">
    <location>
        <begin position="257"/>
        <end position="432"/>
    </location>
</feature>
<dbReference type="GO" id="GO:0005524">
    <property type="term" value="F:ATP binding"/>
    <property type="evidence" value="ECO:0007669"/>
    <property type="project" value="InterPro"/>
</dbReference>
<dbReference type="GeneID" id="85224177"/>
<dbReference type="EC" id="2.7.11.1" evidence="8"/>
<feature type="region of interest" description="Disordered" evidence="5">
    <location>
        <begin position="1"/>
        <end position="98"/>
    </location>
</feature>
<name>A0AAF0F386_9BASI</name>
<dbReference type="SMART" id="SM00220">
    <property type="entry name" value="S_TKc"/>
    <property type="match status" value="1"/>
</dbReference>
<evidence type="ECO:0000259" key="6">
    <source>
        <dbReference type="PROSITE" id="PS50011"/>
    </source>
</evidence>
<gene>
    <name evidence="8" type="ORF">MJAP1_000528</name>
</gene>
<dbReference type="Proteomes" id="UP001217754">
    <property type="component" value="Chromosome 1"/>
</dbReference>
<evidence type="ECO:0000256" key="3">
    <source>
        <dbReference type="ARBA" id="ARBA00022838"/>
    </source>
</evidence>
<evidence type="ECO:0000256" key="2">
    <source>
        <dbReference type="ARBA" id="ARBA00022454"/>
    </source>
</evidence>
<feature type="compositionally biased region" description="Basic and acidic residues" evidence="5">
    <location>
        <begin position="310"/>
        <end position="329"/>
    </location>
</feature>